<dbReference type="Gene3D" id="1.10.443.10">
    <property type="entry name" value="Intergrase catalytic core"/>
    <property type="match status" value="1"/>
</dbReference>
<evidence type="ECO:0000313" key="3">
    <source>
        <dbReference type="Proteomes" id="UP001551329"/>
    </source>
</evidence>
<evidence type="ECO:0000313" key="2">
    <source>
        <dbReference type="EMBL" id="MEU7072786.1"/>
    </source>
</evidence>
<proteinExistence type="predicted"/>
<dbReference type="SUPFAM" id="SSF56349">
    <property type="entry name" value="DNA breaking-rejoining enzymes"/>
    <property type="match status" value="1"/>
</dbReference>
<keyword evidence="3" id="KW-1185">Reference proteome</keyword>
<dbReference type="InterPro" id="IPR013762">
    <property type="entry name" value="Integrase-like_cat_sf"/>
</dbReference>
<reference evidence="2 3" key="1">
    <citation type="submission" date="2024-06" db="EMBL/GenBank/DDBJ databases">
        <title>The Natural Products Discovery Center: Release of the First 8490 Sequenced Strains for Exploring Actinobacteria Biosynthetic Diversity.</title>
        <authorList>
            <person name="Kalkreuter E."/>
            <person name="Kautsar S.A."/>
            <person name="Yang D."/>
            <person name="Bader C.D."/>
            <person name="Teijaro C.N."/>
            <person name="Fluegel L."/>
            <person name="Davis C.M."/>
            <person name="Simpson J.R."/>
            <person name="Lauterbach L."/>
            <person name="Steele A.D."/>
            <person name="Gui C."/>
            <person name="Meng S."/>
            <person name="Li G."/>
            <person name="Viehrig K."/>
            <person name="Ye F."/>
            <person name="Su P."/>
            <person name="Kiefer A.F."/>
            <person name="Nichols A."/>
            <person name="Cepeda A.J."/>
            <person name="Yan W."/>
            <person name="Fan B."/>
            <person name="Jiang Y."/>
            <person name="Adhikari A."/>
            <person name="Zheng C.-J."/>
            <person name="Schuster L."/>
            <person name="Cowan T.M."/>
            <person name="Smanski M.J."/>
            <person name="Chevrette M.G."/>
            <person name="De Carvalho L.P.S."/>
            <person name="Shen B."/>
        </authorList>
    </citation>
    <scope>NUCLEOTIDE SEQUENCE [LARGE SCALE GENOMIC DNA]</scope>
    <source>
        <strain evidence="2 3">NPDC045974</strain>
    </source>
</reference>
<dbReference type="InterPro" id="IPR011010">
    <property type="entry name" value="DNA_brk_join_enz"/>
</dbReference>
<keyword evidence="1" id="KW-0233">DNA recombination</keyword>
<comment type="caution">
    <text evidence="2">The sequence shown here is derived from an EMBL/GenBank/DDBJ whole genome shotgun (WGS) entry which is preliminary data.</text>
</comment>
<dbReference type="EMBL" id="JBEZAE010000014">
    <property type="protein sequence ID" value="MEU7072786.1"/>
    <property type="molecule type" value="Genomic_DNA"/>
</dbReference>
<organism evidence="2 3">
    <name type="scientific">Streptomyces narbonensis</name>
    <dbReference type="NCBI Taxonomy" id="67333"/>
    <lineage>
        <taxon>Bacteria</taxon>
        <taxon>Bacillati</taxon>
        <taxon>Actinomycetota</taxon>
        <taxon>Actinomycetes</taxon>
        <taxon>Kitasatosporales</taxon>
        <taxon>Streptomycetaceae</taxon>
        <taxon>Streptomyces</taxon>
    </lineage>
</organism>
<dbReference type="Proteomes" id="UP001551329">
    <property type="component" value="Unassembled WGS sequence"/>
</dbReference>
<dbReference type="RefSeq" id="WP_358474753.1">
    <property type="nucleotide sequence ID" value="NZ_JBEZAE010000014.1"/>
</dbReference>
<protein>
    <submittedName>
        <fullName evidence="2">Tyrosine-type recombinase/integrase</fullName>
    </submittedName>
</protein>
<accession>A0ABV3CDC2</accession>
<gene>
    <name evidence="2" type="ORF">AB0A88_21945</name>
</gene>
<evidence type="ECO:0000256" key="1">
    <source>
        <dbReference type="ARBA" id="ARBA00023172"/>
    </source>
</evidence>
<name>A0ABV3CDC2_9ACTN</name>
<sequence>MEVPEGATMHDLRHFYASLLIHHGESIKVVQRNLRHAKPSITLDVYSTCTHTCGTRRRTPPETL</sequence>